<sequence length="148" mass="15966">MARLSGLLQRRYHLPAAPMTISGRVAGAARQAGVDRFQNAPGGFDVMLLSPRAGGVGLTLTRANHVIHLARWWNPAIEDQCTGRVLRIGQDRPVTVHIPLAVLPGGRPSFDENLHALLARKRALMKEALMPPDAEPGELAAMLKDSLA</sequence>
<dbReference type="PANTHER" id="PTHR45626">
    <property type="entry name" value="TRANSCRIPTION TERMINATION FACTOR 2-RELATED"/>
    <property type="match status" value="1"/>
</dbReference>
<comment type="caution">
    <text evidence="5">The sequence shown here is derived from an EMBL/GenBank/DDBJ whole genome shotgun (WGS) entry which is preliminary data.</text>
</comment>
<keyword evidence="2" id="KW-0378">Hydrolase</keyword>
<dbReference type="GO" id="GO:0016787">
    <property type="term" value="F:hydrolase activity"/>
    <property type="evidence" value="ECO:0007669"/>
    <property type="project" value="UniProtKB-KW"/>
</dbReference>
<dbReference type="Gene3D" id="3.40.50.300">
    <property type="entry name" value="P-loop containing nucleotide triphosphate hydrolases"/>
    <property type="match status" value="1"/>
</dbReference>
<dbReference type="SMART" id="SM00490">
    <property type="entry name" value="HELICc"/>
    <property type="match status" value="1"/>
</dbReference>
<dbReference type="GO" id="GO:0005524">
    <property type="term" value="F:ATP binding"/>
    <property type="evidence" value="ECO:0007669"/>
    <property type="project" value="UniProtKB-KW"/>
</dbReference>
<dbReference type="InterPro" id="IPR001650">
    <property type="entry name" value="Helicase_C-like"/>
</dbReference>
<dbReference type="PROSITE" id="PS51194">
    <property type="entry name" value="HELICASE_CTER"/>
    <property type="match status" value="1"/>
</dbReference>
<proteinExistence type="predicted"/>
<dbReference type="GO" id="GO:0004386">
    <property type="term" value="F:helicase activity"/>
    <property type="evidence" value="ECO:0007669"/>
    <property type="project" value="UniProtKB-KW"/>
</dbReference>
<dbReference type="InterPro" id="IPR027417">
    <property type="entry name" value="P-loop_NTPase"/>
</dbReference>
<dbReference type="RefSeq" id="WP_133289999.1">
    <property type="nucleotide sequence ID" value="NZ_SMSJ01000024.1"/>
</dbReference>
<keyword evidence="6" id="KW-1185">Reference proteome</keyword>
<dbReference type="InterPro" id="IPR050628">
    <property type="entry name" value="SNF2_RAD54_helicase_TF"/>
</dbReference>
<dbReference type="Proteomes" id="UP000295096">
    <property type="component" value="Unassembled WGS sequence"/>
</dbReference>
<protein>
    <submittedName>
        <fullName evidence="5">DEAD/DEAH box helicase</fullName>
    </submittedName>
</protein>
<keyword evidence="3" id="KW-0067">ATP-binding</keyword>
<keyword evidence="5" id="KW-0347">Helicase</keyword>
<dbReference type="GO" id="GO:0008094">
    <property type="term" value="F:ATP-dependent activity, acting on DNA"/>
    <property type="evidence" value="ECO:0007669"/>
    <property type="project" value="TreeGrafter"/>
</dbReference>
<organism evidence="5 6">
    <name type="scientific">Dankookia rubra</name>
    <dbReference type="NCBI Taxonomy" id="1442381"/>
    <lineage>
        <taxon>Bacteria</taxon>
        <taxon>Pseudomonadati</taxon>
        <taxon>Pseudomonadota</taxon>
        <taxon>Alphaproteobacteria</taxon>
        <taxon>Acetobacterales</taxon>
        <taxon>Roseomonadaceae</taxon>
        <taxon>Dankookia</taxon>
    </lineage>
</organism>
<evidence type="ECO:0000259" key="4">
    <source>
        <dbReference type="PROSITE" id="PS51194"/>
    </source>
</evidence>
<evidence type="ECO:0000256" key="1">
    <source>
        <dbReference type="ARBA" id="ARBA00022741"/>
    </source>
</evidence>
<dbReference type="CDD" id="cd18793">
    <property type="entry name" value="SF2_C_SNF"/>
    <property type="match status" value="1"/>
</dbReference>
<dbReference type="EMBL" id="SMSJ01000024">
    <property type="protein sequence ID" value="TDH61261.1"/>
    <property type="molecule type" value="Genomic_DNA"/>
</dbReference>
<keyword evidence="1" id="KW-0547">Nucleotide-binding</keyword>
<dbReference type="AlphaFoldDB" id="A0A4R5QFE7"/>
<reference evidence="5 6" key="1">
    <citation type="journal article" date="2016" name="J. Microbiol.">
        <title>Dankookia rubra gen. nov., sp. nov., an alphaproteobacterium isolated from sediment of a shallow stream.</title>
        <authorList>
            <person name="Kim W.H."/>
            <person name="Kim D.H."/>
            <person name="Kang K."/>
            <person name="Ahn T.Y."/>
        </authorList>
    </citation>
    <scope>NUCLEOTIDE SEQUENCE [LARGE SCALE GENOMIC DNA]</scope>
    <source>
        <strain evidence="5 6">JCM30602</strain>
    </source>
</reference>
<feature type="domain" description="Helicase C-terminal" evidence="4">
    <location>
        <begin position="1"/>
        <end position="143"/>
    </location>
</feature>
<accession>A0A4R5QFE7</accession>
<dbReference type="Pfam" id="PF00271">
    <property type="entry name" value="Helicase_C"/>
    <property type="match status" value="1"/>
</dbReference>
<evidence type="ECO:0000313" key="5">
    <source>
        <dbReference type="EMBL" id="TDH61261.1"/>
    </source>
</evidence>
<name>A0A4R5QFE7_9PROT</name>
<dbReference type="SUPFAM" id="SSF52540">
    <property type="entry name" value="P-loop containing nucleoside triphosphate hydrolases"/>
    <property type="match status" value="1"/>
</dbReference>
<evidence type="ECO:0000256" key="3">
    <source>
        <dbReference type="ARBA" id="ARBA00022840"/>
    </source>
</evidence>
<evidence type="ECO:0000256" key="2">
    <source>
        <dbReference type="ARBA" id="ARBA00022801"/>
    </source>
</evidence>
<evidence type="ECO:0000313" key="6">
    <source>
        <dbReference type="Proteomes" id="UP000295096"/>
    </source>
</evidence>
<dbReference type="InterPro" id="IPR049730">
    <property type="entry name" value="SNF2/RAD54-like_C"/>
</dbReference>
<dbReference type="GO" id="GO:0006281">
    <property type="term" value="P:DNA repair"/>
    <property type="evidence" value="ECO:0007669"/>
    <property type="project" value="TreeGrafter"/>
</dbReference>
<dbReference type="OrthoDB" id="9814088at2"/>
<gene>
    <name evidence="5" type="ORF">E2C06_18000</name>
</gene>